<keyword evidence="4 6" id="KW-0788">Thiol protease</keyword>
<dbReference type="Gene3D" id="3.90.70.10">
    <property type="entry name" value="Cysteine proteinases"/>
    <property type="match status" value="1"/>
</dbReference>
<evidence type="ECO:0000256" key="6">
    <source>
        <dbReference type="PROSITE-ProRule" id="PRU00239"/>
    </source>
</evidence>
<evidence type="ECO:0000256" key="1">
    <source>
        <dbReference type="ARBA" id="ARBA00007623"/>
    </source>
</evidence>
<gene>
    <name evidence="8" type="ORF">PPERSA_02856</name>
</gene>
<dbReference type="SUPFAM" id="SSF54001">
    <property type="entry name" value="Cysteine proteinases"/>
    <property type="match status" value="1"/>
</dbReference>
<dbReference type="InterPro" id="IPR022684">
    <property type="entry name" value="Calpain_cysteine_protease"/>
</dbReference>
<comment type="caution">
    <text evidence="8">The sequence shown here is derived from an EMBL/GenBank/DDBJ whole genome shotgun (WGS) entry which is preliminary data.</text>
</comment>
<protein>
    <recommendedName>
        <fullName evidence="7">Calpain catalytic domain-containing protein</fullName>
    </recommendedName>
</protein>
<dbReference type="OrthoDB" id="167576at2759"/>
<evidence type="ECO:0000256" key="2">
    <source>
        <dbReference type="ARBA" id="ARBA00022670"/>
    </source>
</evidence>
<dbReference type="SUPFAM" id="SSF47473">
    <property type="entry name" value="EF-hand"/>
    <property type="match status" value="1"/>
</dbReference>
<comment type="similarity">
    <text evidence="1">Belongs to the peptidase C2 family.</text>
</comment>
<dbReference type="PROSITE" id="PS50203">
    <property type="entry name" value="CALPAIN_CAT"/>
    <property type="match status" value="1"/>
</dbReference>
<dbReference type="PRINTS" id="PR00704">
    <property type="entry name" value="CALPAIN"/>
</dbReference>
<accession>A0A0V0QNF2</accession>
<dbReference type="CDD" id="cd00044">
    <property type="entry name" value="CysPc"/>
    <property type="match status" value="1"/>
</dbReference>
<feature type="domain" description="Calpain catalytic" evidence="7">
    <location>
        <begin position="221"/>
        <end position="543"/>
    </location>
</feature>
<organism evidence="8 9">
    <name type="scientific">Pseudocohnilembus persalinus</name>
    <name type="common">Ciliate</name>
    <dbReference type="NCBI Taxonomy" id="266149"/>
    <lineage>
        <taxon>Eukaryota</taxon>
        <taxon>Sar</taxon>
        <taxon>Alveolata</taxon>
        <taxon>Ciliophora</taxon>
        <taxon>Intramacronucleata</taxon>
        <taxon>Oligohymenophorea</taxon>
        <taxon>Scuticociliatia</taxon>
        <taxon>Philasterida</taxon>
        <taxon>Pseudocohnilembidae</taxon>
        <taxon>Pseudocohnilembus</taxon>
    </lineage>
</organism>
<proteinExistence type="inferred from homology"/>
<keyword evidence="9" id="KW-1185">Reference proteome</keyword>
<dbReference type="InterPro" id="IPR001300">
    <property type="entry name" value="Peptidase_C2_calpain_cat"/>
</dbReference>
<dbReference type="Proteomes" id="UP000054937">
    <property type="component" value="Unassembled WGS sequence"/>
</dbReference>
<dbReference type="InterPro" id="IPR038765">
    <property type="entry name" value="Papain-like_cys_pep_sf"/>
</dbReference>
<dbReference type="GO" id="GO:0006508">
    <property type="term" value="P:proteolysis"/>
    <property type="evidence" value="ECO:0007669"/>
    <property type="project" value="UniProtKB-KW"/>
</dbReference>
<dbReference type="Pfam" id="PF00648">
    <property type="entry name" value="Peptidase_C2"/>
    <property type="match status" value="1"/>
</dbReference>
<dbReference type="OMA" id="ADHAYSI"/>
<evidence type="ECO:0000256" key="4">
    <source>
        <dbReference type="ARBA" id="ARBA00022807"/>
    </source>
</evidence>
<dbReference type="EMBL" id="LDAU01000131">
    <property type="protein sequence ID" value="KRX03477.1"/>
    <property type="molecule type" value="Genomic_DNA"/>
</dbReference>
<dbReference type="SMART" id="SM00230">
    <property type="entry name" value="CysPc"/>
    <property type="match status" value="1"/>
</dbReference>
<dbReference type="GO" id="GO:0004198">
    <property type="term" value="F:calcium-dependent cysteine-type endopeptidase activity"/>
    <property type="evidence" value="ECO:0007669"/>
    <property type="project" value="InterPro"/>
</dbReference>
<keyword evidence="3 6" id="KW-0378">Hydrolase</keyword>
<evidence type="ECO:0000256" key="5">
    <source>
        <dbReference type="PIRSR" id="PIRSR622684-1"/>
    </source>
</evidence>
<evidence type="ECO:0000256" key="3">
    <source>
        <dbReference type="ARBA" id="ARBA00022801"/>
    </source>
</evidence>
<feature type="active site" evidence="5 6">
    <location>
        <position position="462"/>
    </location>
</feature>
<dbReference type="AlphaFoldDB" id="A0A0V0QNF2"/>
<evidence type="ECO:0000313" key="8">
    <source>
        <dbReference type="EMBL" id="KRX03477.1"/>
    </source>
</evidence>
<evidence type="ECO:0000259" key="7">
    <source>
        <dbReference type="PROSITE" id="PS50203"/>
    </source>
</evidence>
<dbReference type="PANTHER" id="PTHR10183">
    <property type="entry name" value="CALPAIN"/>
    <property type="match status" value="1"/>
</dbReference>
<feature type="active site" evidence="5 6">
    <location>
        <position position="295"/>
    </location>
</feature>
<dbReference type="PANTHER" id="PTHR10183:SF379">
    <property type="entry name" value="CALPAIN-5"/>
    <property type="match status" value="1"/>
</dbReference>
<feature type="active site" evidence="5 6">
    <location>
        <position position="487"/>
    </location>
</feature>
<evidence type="ECO:0000313" key="9">
    <source>
        <dbReference type="Proteomes" id="UP000054937"/>
    </source>
</evidence>
<sequence>MNVFQKGYDQVYGYIFNIADYKLQGEITSQQFEQLYQITDIVKDRPKKIQMQEQADLAYKTLIHKMVLLKNKNRFGDINMKQILTSLPYTQVSYKEFFNFMSKNWQFNLNDMEMVEMTKILDKNFTQKISPQGFLDFMGITTPRKIQQPTNNIQQQIIKKPAIIPGQNQQIINQQSQKFGQISQYKHILQNFQNTHFSEMEIKYLKDFQQIYQKAIQSTNQYEDPQFPANESSLQLPGYKKQRKYRWLRPKDIFGSTNIQLFQKGDIIKSRIGLAGGLGQYITPYDVIQGELGDCYFLSSLSSLAVDPERILNLFVTREVNGQGIYGVNMCHDGEWQVIWVDDRFPCHLNYNEPAFTKSQQNEIWVLILEKAWAKLWGCYGNIESGHCRDALRDLTGAPTQLIRTQIRDKQTKEYVKNTELLTKLEEALDPEHQFIVTAGTISEEKGLTEQVSDYIGLVSGHAYSIIKIIYLNHPIQGNVTLLKMRNPWGKTEWKGDWSRSSPLWTENLKNQFQISNKEDGIFHIQLEDFYKYFNDVEMCYYHKNFHYNSLKLNTDSKHSKYITIRVQKDGYYYLTANQKSDRYFKNKNSNKQYEYASCRMILLQLGQDQKFISASILDDREVYVSSYLEKDQTYLLIYKTFWKQFQNYDSVLSSYGAGKVSFKVEDKKPFRFVLEETMMRRVKEDPNLKSCLKNYAGQPGVFKGYKFLTEEGIGFYYFRNDYTSNNKSLDTTITFQKMTGLKLRKPGRGQKIKSVIMPGQEFIQIFTVCDRGYSLQLSDEYSWI</sequence>
<dbReference type="InterPro" id="IPR011992">
    <property type="entry name" value="EF-hand-dom_pair"/>
</dbReference>
<keyword evidence="2 6" id="KW-0645">Protease</keyword>
<dbReference type="InParanoid" id="A0A0V0QNF2"/>
<name>A0A0V0QNF2_PSEPJ</name>
<reference evidence="8 9" key="1">
    <citation type="journal article" date="2015" name="Sci. Rep.">
        <title>Genome of the facultative scuticociliatosis pathogen Pseudocohnilembus persalinus provides insight into its virulence through horizontal gene transfer.</title>
        <authorList>
            <person name="Xiong J."/>
            <person name="Wang G."/>
            <person name="Cheng J."/>
            <person name="Tian M."/>
            <person name="Pan X."/>
            <person name="Warren A."/>
            <person name="Jiang C."/>
            <person name="Yuan D."/>
            <person name="Miao W."/>
        </authorList>
    </citation>
    <scope>NUCLEOTIDE SEQUENCE [LARGE SCALE GENOMIC DNA]</scope>
    <source>
        <strain evidence="8">36N120E</strain>
    </source>
</reference>